<dbReference type="EMBL" id="QMIE01000004">
    <property type="protein sequence ID" value="TVM18461.1"/>
    <property type="molecule type" value="Genomic_DNA"/>
</dbReference>
<feature type="transmembrane region" description="Helical" evidence="3">
    <location>
        <begin position="114"/>
        <end position="132"/>
    </location>
</feature>
<keyword evidence="2 3" id="KW-0812">Transmembrane</keyword>
<evidence type="ECO:0000313" key="5">
    <source>
        <dbReference type="EMBL" id="TVM18461.1"/>
    </source>
</evidence>
<comment type="subcellular location">
    <subcellularLocation>
        <location evidence="1">Endomembrane system</location>
        <topology evidence="1">Multi-pass membrane protein</topology>
    </subcellularLocation>
    <subcellularLocation>
        <location evidence="2">Membrane</location>
        <topology evidence="2">Multi-pass membrane protein</topology>
    </subcellularLocation>
</comment>
<evidence type="ECO:0000313" key="6">
    <source>
        <dbReference type="Proteomes" id="UP000448292"/>
    </source>
</evidence>
<dbReference type="OrthoDB" id="9805769at2"/>
<gene>
    <name evidence="5" type="ORF">DPQ33_06880</name>
</gene>
<dbReference type="PRINTS" id="PR01434">
    <property type="entry name" value="NADHDHGNASE5"/>
</dbReference>
<comment type="caution">
    <text evidence="5">The sequence shown here is derived from an EMBL/GenBank/DDBJ whole genome shotgun (WGS) entry which is preliminary data.</text>
</comment>
<dbReference type="InterPro" id="IPR001750">
    <property type="entry name" value="ND/Mrp_TM"/>
</dbReference>
<keyword evidence="3" id="KW-0472">Membrane</keyword>
<evidence type="ECO:0000256" key="1">
    <source>
        <dbReference type="ARBA" id="ARBA00004127"/>
    </source>
</evidence>
<feature type="transmembrane region" description="Helical" evidence="3">
    <location>
        <begin position="341"/>
        <end position="360"/>
    </location>
</feature>
<feature type="transmembrane region" description="Helical" evidence="3">
    <location>
        <begin position="417"/>
        <end position="438"/>
    </location>
</feature>
<feature type="transmembrane region" description="Helical" evidence="3">
    <location>
        <begin position="75"/>
        <end position="94"/>
    </location>
</feature>
<evidence type="ECO:0000259" key="4">
    <source>
        <dbReference type="Pfam" id="PF00361"/>
    </source>
</evidence>
<name>A0A7M3MHR8_9BACT</name>
<protein>
    <submittedName>
        <fullName evidence="5">Monovalent cation/H+ antiporter subunit D family protein</fullName>
    </submittedName>
</protein>
<feature type="transmembrane region" description="Helical" evidence="3">
    <location>
        <begin position="36"/>
        <end position="55"/>
    </location>
</feature>
<evidence type="ECO:0000256" key="3">
    <source>
        <dbReference type="SAM" id="Phobius"/>
    </source>
</evidence>
<feature type="transmembrane region" description="Helical" evidence="3">
    <location>
        <begin position="284"/>
        <end position="302"/>
    </location>
</feature>
<keyword evidence="6" id="KW-1185">Reference proteome</keyword>
<feature type="transmembrane region" description="Helical" evidence="3">
    <location>
        <begin position="167"/>
        <end position="190"/>
    </location>
</feature>
<feature type="transmembrane region" description="Helical" evidence="3">
    <location>
        <begin position="311"/>
        <end position="329"/>
    </location>
</feature>
<dbReference type="PANTHER" id="PTHR43373">
    <property type="entry name" value="NA(+)/H(+) ANTIPORTER SUBUNIT"/>
    <property type="match status" value="1"/>
</dbReference>
<evidence type="ECO:0000256" key="2">
    <source>
        <dbReference type="RuleBase" id="RU000320"/>
    </source>
</evidence>
<feature type="transmembrane region" description="Helical" evidence="3">
    <location>
        <begin position="459"/>
        <end position="478"/>
    </location>
</feature>
<keyword evidence="3" id="KW-1133">Transmembrane helix</keyword>
<feature type="transmembrane region" description="Helical" evidence="3">
    <location>
        <begin position="250"/>
        <end position="272"/>
    </location>
</feature>
<accession>A0A7M3MHR8</accession>
<organism evidence="5 6">
    <name type="scientific">Oceanidesulfovibrio indonesiensis</name>
    <dbReference type="NCBI Taxonomy" id="54767"/>
    <lineage>
        <taxon>Bacteria</taxon>
        <taxon>Pseudomonadati</taxon>
        <taxon>Thermodesulfobacteriota</taxon>
        <taxon>Desulfovibrionia</taxon>
        <taxon>Desulfovibrionales</taxon>
        <taxon>Desulfovibrionaceae</taxon>
        <taxon>Oceanidesulfovibrio</taxon>
    </lineage>
</organism>
<dbReference type="PANTHER" id="PTHR43373:SF1">
    <property type="entry name" value="NA(+)_H(+) ANTIPORTER SUBUNIT A"/>
    <property type="match status" value="1"/>
</dbReference>
<dbReference type="RefSeq" id="WP_144302469.1">
    <property type="nucleotide sequence ID" value="NZ_QMIE01000004.1"/>
</dbReference>
<dbReference type="Proteomes" id="UP000448292">
    <property type="component" value="Unassembled WGS sequence"/>
</dbReference>
<proteinExistence type="predicted"/>
<sequence length="496" mass="53189">MDTIVSITPFLAVLVSLVAVPGIVSAKSPNAREAWTFAAAFVKFGLVVSMLPTVLDGTSITYTIAEVLPGAPLAFRVDAMGMLFALVSSSLWILTSAYSIGYMRSEHEHSQTRYFTFFALSLSATIGVAFSANLFTLYLFYEMLSFATYPLVAHHQDPEAKSSGRKYLFYIVGASIGLALPAMLIVYMLAGTLDFMPQGILSSLPDIANQTTLVGVLLVMFLFGFAKAGLMPLHSWLPAAMVAPTPVSALLHAVAVVKVGAFSIFRVVTMVFGVEILTTLDLRIVILVLAAVTMITASLIAISQDGLKRRLAFSTIAQLAYIVLGAGLLSPKGLTGGMMHIALHAFGKITLFMCAGAIFVNTGKSKISEMAGIGRRMPWTMAAFFVGALSIIGLPPAGGFISKWYLLQGSLQAQEPVFVIVLLTSALLNAAYFMPIVYRAFFCKPSESQFEPGVKEAPFLCMAPPIITAIISIALLFHPGPFLDLAEMMTRSLLGM</sequence>
<feature type="transmembrane region" description="Helical" evidence="3">
    <location>
        <begin position="138"/>
        <end position="155"/>
    </location>
</feature>
<dbReference type="GO" id="GO:0016020">
    <property type="term" value="C:membrane"/>
    <property type="evidence" value="ECO:0007669"/>
    <property type="project" value="UniProtKB-SubCell"/>
</dbReference>
<dbReference type="GO" id="GO:0012505">
    <property type="term" value="C:endomembrane system"/>
    <property type="evidence" value="ECO:0007669"/>
    <property type="project" value="UniProtKB-SubCell"/>
</dbReference>
<feature type="transmembrane region" description="Helical" evidence="3">
    <location>
        <begin position="6"/>
        <end position="24"/>
    </location>
</feature>
<reference evidence="5 6" key="1">
    <citation type="submission" date="2018-06" db="EMBL/GenBank/DDBJ databases">
        <title>Complete genome of Desulfovibrio indonesiensis P37SLT.</title>
        <authorList>
            <person name="Crispim J.S."/>
            <person name="Vidigal P.M.P."/>
            <person name="Silva L.C.F."/>
            <person name="Laguardia C.N."/>
            <person name="Araujo L.C."/>
            <person name="Dias R.S."/>
            <person name="Sousa M.P."/>
            <person name="Paula S.O."/>
            <person name="Silva C."/>
        </authorList>
    </citation>
    <scope>NUCLEOTIDE SEQUENCE [LARGE SCALE GENOMIC DNA]</scope>
    <source>
        <strain evidence="5 6">P37SLT</strain>
    </source>
</reference>
<feature type="transmembrane region" description="Helical" evidence="3">
    <location>
        <begin position="210"/>
        <end position="230"/>
    </location>
</feature>
<feature type="transmembrane region" description="Helical" evidence="3">
    <location>
        <begin position="381"/>
        <end position="405"/>
    </location>
</feature>
<dbReference type="AlphaFoldDB" id="A0A7M3MHR8"/>
<feature type="domain" description="NADH:quinone oxidoreductase/Mrp antiporter transmembrane" evidence="4">
    <location>
        <begin position="131"/>
        <end position="427"/>
    </location>
</feature>
<dbReference type="InterPro" id="IPR050616">
    <property type="entry name" value="CPA3_Na-H_Antiporter_A"/>
</dbReference>
<dbReference type="Pfam" id="PF00361">
    <property type="entry name" value="Proton_antipo_M"/>
    <property type="match status" value="1"/>
</dbReference>